<organism evidence="3 4">
    <name type="scientific">Podospora didyma</name>
    <dbReference type="NCBI Taxonomy" id="330526"/>
    <lineage>
        <taxon>Eukaryota</taxon>
        <taxon>Fungi</taxon>
        <taxon>Dikarya</taxon>
        <taxon>Ascomycota</taxon>
        <taxon>Pezizomycotina</taxon>
        <taxon>Sordariomycetes</taxon>
        <taxon>Sordariomycetidae</taxon>
        <taxon>Sordariales</taxon>
        <taxon>Podosporaceae</taxon>
        <taxon>Podospora</taxon>
    </lineage>
</organism>
<dbReference type="EMBL" id="JAULSW010000007">
    <property type="protein sequence ID" value="KAK3374728.1"/>
    <property type="molecule type" value="Genomic_DNA"/>
</dbReference>
<accession>A0AAE0N967</accession>
<dbReference type="AlphaFoldDB" id="A0AAE0N967"/>
<feature type="compositionally biased region" description="Polar residues" evidence="1">
    <location>
        <begin position="57"/>
        <end position="71"/>
    </location>
</feature>
<feature type="compositionally biased region" description="Low complexity" evidence="1">
    <location>
        <begin position="42"/>
        <end position="52"/>
    </location>
</feature>
<evidence type="ECO:0000313" key="3">
    <source>
        <dbReference type="EMBL" id="KAK3374728.1"/>
    </source>
</evidence>
<feature type="domain" description="Flavin reductase like" evidence="2">
    <location>
        <begin position="29"/>
        <end position="205"/>
    </location>
</feature>
<dbReference type="InterPro" id="IPR002563">
    <property type="entry name" value="Flavin_Rdtase-like_dom"/>
</dbReference>
<dbReference type="GO" id="GO:0010181">
    <property type="term" value="F:FMN binding"/>
    <property type="evidence" value="ECO:0007669"/>
    <property type="project" value="InterPro"/>
</dbReference>
<dbReference type="Proteomes" id="UP001285441">
    <property type="component" value="Unassembled WGS sequence"/>
</dbReference>
<feature type="region of interest" description="Disordered" evidence="1">
    <location>
        <begin position="42"/>
        <end position="71"/>
    </location>
</feature>
<dbReference type="InterPro" id="IPR012349">
    <property type="entry name" value="Split_barrel_FMN-bd"/>
</dbReference>
<reference evidence="3" key="1">
    <citation type="journal article" date="2023" name="Mol. Phylogenet. Evol.">
        <title>Genome-scale phylogeny and comparative genomics of the fungal order Sordariales.</title>
        <authorList>
            <person name="Hensen N."/>
            <person name="Bonometti L."/>
            <person name="Westerberg I."/>
            <person name="Brannstrom I.O."/>
            <person name="Guillou S."/>
            <person name="Cros-Aarteil S."/>
            <person name="Calhoun S."/>
            <person name="Haridas S."/>
            <person name="Kuo A."/>
            <person name="Mondo S."/>
            <person name="Pangilinan J."/>
            <person name="Riley R."/>
            <person name="LaButti K."/>
            <person name="Andreopoulos B."/>
            <person name="Lipzen A."/>
            <person name="Chen C."/>
            <person name="Yan M."/>
            <person name="Daum C."/>
            <person name="Ng V."/>
            <person name="Clum A."/>
            <person name="Steindorff A."/>
            <person name="Ohm R.A."/>
            <person name="Martin F."/>
            <person name="Silar P."/>
            <person name="Natvig D.O."/>
            <person name="Lalanne C."/>
            <person name="Gautier V."/>
            <person name="Ament-Velasquez S.L."/>
            <person name="Kruys A."/>
            <person name="Hutchinson M.I."/>
            <person name="Powell A.J."/>
            <person name="Barry K."/>
            <person name="Miller A.N."/>
            <person name="Grigoriev I.V."/>
            <person name="Debuchy R."/>
            <person name="Gladieux P."/>
            <person name="Hiltunen Thoren M."/>
            <person name="Johannesson H."/>
        </authorList>
    </citation>
    <scope>NUCLEOTIDE SEQUENCE</scope>
    <source>
        <strain evidence="3">CBS 232.78</strain>
    </source>
</reference>
<name>A0AAE0N967_9PEZI</name>
<evidence type="ECO:0000256" key="1">
    <source>
        <dbReference type="SAM" id="MobiDB-lite"/>
    </source>
</evidence>
<dbReference type="PANTHER" id="PTHR43812:SF2">
    <property type="entry name" value="FLAVIN REDUCTASE LIKE DOMAIN-CONTAINING PROTEIN"/>
    <property type="match status" value="1"/>
</dbReference>
<dbReference type="Gene3D" id="2.30.110.10">
    <property type="entry name" value="Electron Transport, Fmn-binding Protein, Chain A"/>
    <property type="match status" value="1"/>
</dbReference>
<dbReference type="SMART" id="SM00903">
    <property type="entry name" value="Flavin_Reduct"/>
    <property type="match status" value="1"/>
</dbReference>
<proteinExistence type="predicted"/>
<dbReference type="SUPFAM" id="SSF50475">
    <property type="entry name" value="FMN-binding split barrel"/>
    <property type="match status" value="1"/>
</dbReference>
<comment type="caution">
    <text evidence="3">The sequence shown here is derived from an EMBL/GenBank/DDBJ whole genome shotgun (WGS) entry which is preliminary data.</text>
</comment>
<reference evidence="3" key="2">
    <citation type="submission" date="2023-06" db="EMBL/GenBank/DDBJ databases">
        <authorList>
            <consortium name="Lawrence Berkeley National Laboratory"/>
            <person name="Haridas S."/>
            <person name="Hensen N."/>
            <person name="Bonometti L."/>
            <person name="Westerberg I."/>
            <person name="Brannstrom I.O."/>
            <person name="Guillou S."/>
            <person name="Cros-Aarteil S."/>
            <person name="Calhoun S."/>
            <person name="Kuo A."/>
            <person name="Mondo S."/>
            <person name="Pangilinan J."/>
            <person name="Riley R."/>
            <person name="LaButti K."/>
            <person name="Andreopoulos B."/>
            <person name="Lipzen A."/>
            <person name="Chen C."/>
            <person name="Yanf M."/>
            <person name="Daum C."/>
            <person name="Ng V."/>
            <person name="Clum A."/>
            <person name="Steindorff A."/>
            <person name="Ohm R."/>
            <person name="Martin F."/>
            <person name="Silar P."/>
            <person name="Natvig D."/>
            <person name="Lalanne C."/>
            <person name="Gautier V."/>
            <person name="Ament-velasquez S.L."/>
            <person name="Kruys A."/>
            <person name="Hutchinson M.I."/>
            <person name="Powell A.J."/>
            <person name="Barry K."/>
            <person name="Miller A.N."/>
            <person name="Grigoriev I.V."/>
            <person name="Debuchy R."/>
            <person name="Gladieux P."/>
            <person name="Thoren M.H."/>
            <person name="Johannesson H."/>
        </authorList>
    </citation>
    <scope>NUCLEOTIDE SEQUENCE</scope>
    <source>
        <strain evidence="3">CBS 232.78</strain>
    </source>
</reference>
<gene>
    <name evidence="3" type="ORF">B0H63DRAFT_480818</name>
</gene>
<protein>
    <recommendedName>
        <fullName evidence="2">Flavin reductase like domain-containing protein</fullName>
    </recommendedName>
</protein>
<dbReference type="PANTHER" id="PTHR43812">
    <property type="entry name" value="BLR2425 PROTEIN"/>
    <property type="match status" value="1"/>
</dbReference>
<keyword evidence="4" id="KW-1185">Reference proteome</keyword>
<dbReference type="Pfam" id="PF01613">
    <property type="entry name" value="Flavin_Reduct"/>
    <property type="match status" value="1"/>
</dbReference>
<sequence>MLNATTVPSIMFYQPGKTPHNLPHDPFKACVVPRPIGWISTVSPPTLPSSSSRNRNDATTTPKPQHNLAPYSQFNNLTFDPPYVMFAANQTSTGTRKDTVRNAEATGKFVWNLATWDLRQAVNATAQQFAYGTDEFLVAGLEKEYSHILPGDPVPMVKASPAKFECVYHSTVRLPGNPPMGTVDVVIGRVVGVHIADWALTKDGRLDVKKTKPMARLGYYEYAVVTETFEMVIPGADGAISAGLEGSPARVLEEVRRLAKPKL</sequence>
<evidence type="ECO:0000313" key="4">
    <source>
        <dbReference type="Proteomes" id="UP001285441"/>
    </source>
</evidence>
<evidence type="ECO:0000259" key="2">
    <source>
        <dbReference type="SMART" id="SM00903"/>
    </source>
</evidence>